<comment type="caution">
    <text evidence="3">The sequence shown here is derived from an EMBL/GenBank/DDBJ whole genome shotgun (WGS) entry which is preliminary data.</text>
</comment>
<comment type="similarity">
    <text evidence="1">Belongs to the bacterial solute-binding protein 1 family.</text>
</comment>
<dbReference type="InterPro" id="IPR050490">
    <property type="entry name" value="Bact_solute-bd_prot1"/>
</dbReference>
<dbReference type="EMBL" id="QMQV01000202">
    <property type="protein sequence ID" value="RLE46175.1"/>
    <property type="molecule type" value="Genomic_DNA"/>
</dbReference>
<evidence type="ECO:0008006" key="5">
    <source>
        <dbReference type="Google" id="ProtNLM"/>
    </source>
</evidence>
<dbReference type="Proteomes" id="UP000278475">
    <property type="component" value="Unassembled WGS sequence"/>
</dbReference>
<keyword evidence="2" id="KW-0813">Transport</keyword>
<dbReference type="AlphaFoldDB" id="A0A497EJJ1"/>
<dbReference type="PANTHER" id="PTHR43649">
    <property type="entry name" value="ARABINOSE-BINDING PROTEIN-RELATED"/>
    <property type="match status" value="1"/>
</dbReference>
<protein>
    <recommendedName>
        <fullName evidence="5">Extracellular solute-binding protein</fullName>
    </recommendedName>
</protein>
<name>A0A497EJJ1_9CREN</name>
<evidence type="ECO:0000313" key="4">
    <source>
        <dbReference type="Proteomes" id="UP000278475"/>
    </source>
</evidence>
<dbReference type="Gene3D" id="3.40.190.10">
    <property type="entry name" value="Periplasmic binding protein-like II"/>
    <property type="match status" value="2"/>
</dbReference>
<evidence type="ECO:0000313" key="3">
    <source>
        <dbReference type="EMBL" id="RLE46175.1"/>
    </source>
</evidence>
<sequence>MIGDKDVDGKRSSRILNKKVSRRTALSTAGKIAITAVVAGAVAGVGGYLAGSSVAPKEVTVTETKTVTSTVGAPGKTVTTTVTAGEVTKTITQTQTVTKTVTAGATSTAPPLRFDGVKVTVAVLAGGPTGPISGPFYYYRDEIKSLTGMDIEVVELSFADLPIKIIADLSTGTGAYDGFVPCSNIMGDLVIPGYVHQLDKWIADPRFPNWHPEKWSYAVTQCSKWGGHWYGVPWDSDAWYFNWNMKYMDKVLRDKDKRREFKDRFGYELDPYGWYKRRELTWQKIRDMCEFFTGWDWNGDGEDDWGIIMGLRVGEQGPFWFIPFAAPFLVEYGPTVDRYHNIFWFDPETMEPLLKTEGMIEAAKLFKEIVTKFMDPVGFTFTFADMWDYFLNKEKAMFCWAAPDTATLVGNPEKSKMRGYLASIACPGSEVYYSLAEGRMVEKINIVGNAAGCSWHGWVSTLSKNPEAMYWVFAYLSTPEKLVKEISSSKIFWTGVDPGGCSLQILKDYGGEATLEDFNLPGNFVDPGYPTALYNEGDLRRFHIAAYNNWFAADAIQHYLRLPGGTAMFTSMDTHIIGEM</sequence>
<organism evidence="3 4">
    <name type="scientific">Thermoproteota archaeon</name>
    <dbReference type="NCBI Taxonomy" id="2056631"/>
    <lineage>
        <taxon>Archaea</taxon>
        <taxon>Thermoproteota</taxon>
    </lineage>
</organism>
<evidence type="ECO:0000256" key="2">
    <source>
        <dbReference type="ARBA" id="ARBA00022448"/>
    </source>
</evidence>
<gene>
    <name evidence="3" type="ORF">DRJ31_10320</name>
</gene>
<accession>A0A497EJJ1</accession>
<proteinExistence type="inferred from homology"/>
<reference evidence="3 4" key="1">
    <citation type="submission" date="2018-06" db="EMBL/GenBank/DDBJ databases">
        <title>Extensive metabolic versatility and redundancy in microbially diverse, dynamic hydrothermal sediments.</title>
        <authorList>
            <person name="Dombrowski N."/>
            <person name="Teske A."/>
            <person name="Baker B.J."/>
        </authorList>
    </citation>
    <scope>NUCLEOTIDE SEQUENCE [LARGE SCALE GENOMIC DNA]</scope>
    <source>
        <strain evidence="3">B66_G16</strain>
    </source>
</reference>
<feature type="non-terminal residue" evidence="3">
    <location>
        <position position="580"/>
    </location>
</feature>
<dbReference type="PANTHER" id="PTHR43649:SF29">
    <property type="entry name" value="OSMOPROTECTIVE COMPOUNDS-BINDING PROTEIN GGTB"/>
    <property type="match status" value="1"/>
</dbReference>
<dbReference type="SUPFAM" id="SSF53850">
    <property type="entry name" value="Periplasmic binding protein-like II"/>
    <property type="match status" value="1"/>
</dbReference>
<evidence type="ECO:0000256" key="1">
    <source>
        <dbReference type="ARBA" id="ARBA00008520"/>
    </source>
</evidence>